<feature type="transmembrane region" description="Helical" evidence="2">
    <location>
        <begin position="655"/>
        <end position="673"/>
    </location>
</feature>
<dbReference type="EMBL" id="KZ819189">
    <property type="protein sequence ID" value="PWZ02210.1"/>
    <property type="molecule type" value="Genomic_DNA"/>
</dbReference>
<keyword evidence="4" id="KW-1185">Reference proteome</keyword>
<feature type="transmembrane region" description="Helical" evidence="2">
    <location>
        <begin position="625"/>
        <end position="643"/>
    </location>
</feature>
<keyword evidence="2" id="KW-1133">Transmembrane helix</keyword>
<dbReference type="InterPro" id="IPR039966">
    <property type="entry name" value="C553.12c"/>
</dbReference>
<dbReference type="Proteomes" id="UP000246740">
    <property type="component" value="Unassembled WGS sequence"/>
</dbReference>
<sequence length="820" mass="92502">MFAPMSKGGSDDAWQAQDEAGSLKPGRFRAYLPDQVGSPPVSSSLAARPIPFPREDQTKANREARRRAPPPSNAKGKSKAKNKGKERALSSDHIYDEPQASTSLGTRFAAGFGFRTAAKTAQSRQPDLLGGPGAFRGRSSADAVSNFRSFFPGATAQPSSIRSQFGNDTRSSLHSAALGPSPFQSPPAPPIRRKRVISIRERQWERERERERRRDKHWLYNLIRPSRDMVEDWLDSWWKRWFALAGLPSLVVWFWCAVPFPKTDPYDPNLPWCNPGDHNGNTTDPTNPPWCTPSHHSPSMSSATSFLTPQADRSSAAIALLARLPTLTGGAWFIVQKLFAWLSMSTGYTTAFASTNATTPPMDGSEHLTVDANFWFFLIFYYGIYVGVALIYITQLFGLYRLNWWPAALGAKTSYTFFWVGSLIAGYVLHELDPLGSETSHRPPQPGEPFASTNVTHPSSSGSSWFSLPSLPAATTLRAWSTVSLSTAAAPGTIDDADIQWQRKTLWVGLAFATMAMPALVCFVGLRRSGRQTYRHSLTDHQKTFLERQLNRRIPSSYIRFLWFMSTIGLSLFALIAGQGYASVYLSTLPHTGLDGVAYVSFWTLTVNGLALVSHWILEDKVRSRALVFVFKYYYFLVYFIFYRNLFARLRSVDQFALIQLLSSFWVCIWYPFSMSGFCHRVVQYFNPSPRSWEEYVEGVGLAFYLRNLAQNTTMLAFLGWVSILHFGSNQPLYPFFAYDNKHDPYNYQLTMLGSLAIWGSELLSSFVARQICYFAYRVDVTNLGLDEMREFPELLPTISWAAVHTLMDMLLFLIKLNFR</sequence>
<dbReference type="InParanoid" id="A0A317XWC0"/>
<gene>
    <name evidence="3" type="ORF">BCV70DRAFT_198486</name>
</gene>
<reference evidence="3 4" key="1">
    <citation type="journal article" date="2018" name="Mol. Biol. Evol.">
        <title>Broad Genomic Sampling Reveals a Smut Pathogenic Ancestry of the Fungal Clade Ustilaginomycotina.</title>
        <authorList>
            <person name="Kijpornyongpan T."/>
            <person name="Mondo S.J."/>
            <person name="Barry K."/>
            <person name="Sandor L."/>
            <person name="Lee J."/>
            <person name="Lipzen A."/>
            <person name="Pangilinan J."/>
            <person name="LaButti K."/>
            <person name="Hainaut M."/>
            <person name="Henrissat B."/>
            <person name="Grigoriev I.V."/>
            <person name="Spatafora J.W."/>
            <person name="Aime M.C."/>
        </authorList>
    </citation>
    <scope>NUCLEOTIDE SEQUENCE [LARGE SCALE GENOMIC DNA]</scope>
    <source>
        <strain evidence="3 4">MCA 3645</strain>
    </source>
</reference>
<evidence type="ECO:0000313" key="4">
    <source>
        <dbReference type="Proteomes" id="UP000246740"/>
    </source>
</evidence>
<keyword evidence="2" id="KW-0812">Transmembrane</keyword>
<feature type="transmembrane region" description="Helical" evidence="2">
    <location>
        <begin position="756"/>
        <end position="777"/>
    </location>
</feature>
<feature type="transmembrane region" description="Helical" evidence="2">
    <location>
        <begin position="597"/>
        <end position="618"/>
    </location>
</feature>
<evidence type="ECO:0000313" key="3">
    <source>
        <dbReference type="EMBL" id="PWZ02210.1"/>
    </source>
</evidence>
<protein>
    <submittedName>
        <fullName evidence="3">Uncharacterized protein</fullName>
    </submittedName>
</protein>
<dbReference type="PANTHER" id="PTHR40467">
    <property type="match status" value="1"/>
</dbReference>
<proteinExistence type="predicted"/>
<evidence type="ECO:0000256" key="1">
    <source>
        <dbReference type="SAM" id="MobiDB-lite"/>
    </source>
</evidence>
<dbReference type="PANTHER" id="PTHR40467:SF1">
    <property type="match status" value="1"/>
</dbReference>
<feature type="transmembrane region" description="Helical" evidence="2">
    <location>
        <begin position="405"/>
        <end position="429"/>
    </location>
</feature>
<feature type="compositionally biased region" description="Polar residues" evidence="1">
    <location>
        <begin position="156"/>
        <end position="174"/>
    </location>
</feature>
<feature type="compositionally biased region" description="Basic and acidic residues" evidence="1">
    <location>
        <begin position="53"/>
        <end position="63"/>
    </location>
</feature>
<feature type="region of interest" description="Disordered" evidence="1">
    <location>
        <begin position="155"/>
        <end position="194"/>
    </location>
</feature>
<accession>A0A317XWC0</accession>
<dbReference type="OrthoDB" id="5541877at2759"/>
<feature type="compositionally biased region" description="Basic and acidic residues" evidence="1">
    <location>
        <begin position="83"/>
        <end position="96"/>
    </location>
</feature>
<name>A0A317XWC0_9BASI</name>
<feature type="transmembrane region" description="Helical" evidence="2">
    <location>
        <begin position="506"/>
        <end position="526"/>
    </location>
</feature>
<feature type="transmembrane region" description="Helical" evidence="2">
    <location>
        <begin position="558"/>
        <end position="577"/>
    </location>
</feature>
<evidence type="ECO:0000256" key="2">
    <source>
        <dbReference type="SAM" id="Phobius"/>
    </source>
</evidence>
<organism evidence="3 4">
    <name type="scientific">Testicularia cyperi</name>
    <dbReference type="NCBI Taxonomy" id="1882483"/>
    <lineage>
        <taxon>Eukaryota</taxon>
        <taxon>Fungi</taxon>
        <taxon>Dikarya</taxon>
        <taxon>Basidiomycota</taxon>
        <taxon>Ustilaginomycotina</taxon>
        <taxon>Ustilaginomycetes</taxon>
        <taxon>Ustilaginales</taxon>
        <taxon>Anthracoideaceae</taxon>
        <taxon>Testicularia</taxon>
    </lineage>
</organism>
<keyword evidence="2" id="KW-0472">Membrane</keyword>
<dbReference type="AlphaFoldDB" id="A0A317XWC0"/>
<feature type="transmembrane region" description="Helical" evidence="2">
    <location>
        <begin position="374"/>
        <end position="393"/>
    </location>
</feature>
<feature type="region of interest" description="Disordered" evidence="1">
    <location>
        <begin position="1"/>
        <end position="98"/>
    </location>
</feature>